<dbReference type="PROSITE" id="PS50801">
    <property type="entry name" value="STAS"/>
    <property type="match status" value="1"/>
</dbReference>
<gene>
    <name evidence="2" type="ORF">A3K89_19725</name>
</gene>
<keyword evidence="3" id="KW-1185">Reference proteome</keyword>
<feature type="domain" description="STAS" evidence="1">
    <location>
        <begin position="31"/>
        <end position="118"/>
    </location>
</feature>
<dbReference type="InterPro" id="IPR058548">
    <property type="entry name" value="MlaB-like_STAS"/>
</dbReference>
<dbReference type="RefSeq" id="WP_068423582.1">
    <property type="nucleotide sequence ID" value="NZ_LVHI01000009.1"/>
</dbReference>
<dbReference type="InterPro" id="IPR002645">
    <property type="entry name" value="STAS_dom"/>
</dbReference>
<organism evidence="2 3">
    <name type="scientific">Rhodococcoides kyotonense</name>
    <dbReference type="NCBI Taxonomy" id="398843"/>
    <lineage>
        <taxon>Bacteria</taxon>
        <taxon>Bacillati</taxon>
        <taxon>Actinomycetota</taxon>
        <taxon>Actinomycetes</taxon>
        <taxon>Mycobacteriales</taxon>
        <taxon>Nocardiaceae</taxon>
        <taxon>Rhodococcoides</taxon>
    </lineage>
</organism>
<dbReference type="InterPro" id="IPR036513">
    <property type="entry name" value="STAS_dom_sf"/>
</dbReference>
<reference evidence="2 3" key="1">
    <citation type="submission" date="2016-03" db="EMBL/GenBank/DDBJ databases">
        <title>Genome sequence of Rhodococcus kyotonensis KB10.</title>
        <authorList>
            <person name="Jeong H."/>
            <person name="Hong C.E."/>
            <person name="Jo S.H."/>
            <person name="Park J.M."/>
        </authorList>
    </citation>
    <scope>NUCLEOTIDE SEQUENCE [LARGE SCALE GENOMIC DNA]</scope>
    <source>
        <strain evidence="2 3">KB10</strain>
    </source>
</reference>
<dbReference type="Proteomes" id="UP000077519">
    <property type="component" value="Unassembled WGS sequence"/>
</dbReference>
<dbReference type="EMBL" id="LVHI01000009">
    <property type="protein sequence ID" value="OAK55579.1"/>
    <property type="molecule type" value="Genomic_DNA"/>
</dbReference>
<name>A0A177YK24_9NOCA</name>
<protein>
    <recommendedName>
        <fullName evidence="1">STAS domain-containing protein</fullName>
    </recommendedName>
</protein>
<evidence type="ECO:0000313" key="2">
    <source>
        <dbReference type="EMBL" id="OAK55579.1"/>
    </source>
</evidence>
<dbReference type="SUPFAM" id="SSF52091">
    <property type="entry name" value="SpoIIaa-like"/>
    <property type="match status" value="1"/>
</dbReference>
<proteinExistence type="predicted"/>
<evidence type="ECO:0000313" key="3">
    <source>
        <dbReference type="Proteomes" id="UP000077519"/>
    </source>
</evidence>
<dbReference type="Pfam" id="PF13466">
    <property type="entry name" value="STAS_2"/>
    <property type="match status" value="1"/>
</dbReference>
<dbReference type="Gene3D" id="3.30.750.24">
    <property type="entry name" value="STAS domain"/>
    <property type="match status" value="1"/>
</dbReference>
<dbReference type="AlphaFoldDB" id="A0A177YK24"/>
<evidence type="ECO:0000259" key="1">
    <source>
        <dbReference type="PROSITE" id="PS50801"/>
    </source>
</evidence>
<sequence>MSSNLDTVIESIREKYSYTIEVELYSAEYAVVRASGELDMSSRSELVATLDRFVRPGVVVDVDLSAVAFMYSGAANAVIAAAARADGRLRVMATTRPVKMIFQALDAEDLLVDELLTH</sequence>
<accession>A0A177YK24</accession>
<comment type="caution">
    <text evidence="2">The sequence shown here is derived from an EMBL/GenBank/DDBJ whole genome shotgun (WGS) entry which is preliminary data.</text>
</comment>